<evidence type="ECO:0000313" key="1">
    <source>
        <dbReference type="EMBL" id="AXJ00581.1"/>
    </source>
</evidence>
<name>A0A345UJC9_9BACT</name>
<dbReference type="KEGG" id="cprv:CYPRO_1324"/>
<gene>
    <name evidence="1" type="ORF">CYPRO_1324</name>
</gene>
<dbReference type="AlphaFoldDB" id="A0A345UJC9"/>
<protein>
    <submittedName>
        <fullName evidence="1">Uncharacterized protein</fullName>
    </submittedName>
</protein>
<reference evidence="1 2" key="1">
    <citation type="submission" date="2018-03" db="EMBL/GenBank/DDBJ databases">
        <title>Phenotypic and genomic properties of Cyclonatronum proteinivorum gen. nov., sp. nov., a haloalkaliphilic bacteroidete from soda lakes possessing Na+-translocating rhodopsin.</title>
        <authorList>
            <person name="Toshchakov S.V."/>
            <person name="Korzhenkov A."/>
            <person name="Samarov N.I."/>
            <person name="Kublanov I.V."/>
            <person name="Muntyan M.S."/>
            <person name="Sorokin D.Y."/>
        </authorList>
    </citation>
    <scope>NUCLEOTIDE SEQUENCE [LARGE SCALE GENOMIC DNA]</scope>
    <source>
        <strain evidence="1 2">Omega</strain>
    </source>
</reference>
<dbReference type="EMBL" id="CP027806">
    <property type="protein sequence ID" value="AXJ00581.1"/>
    <property type="molecule type" value="Genomic_DNA"/>
</dbReference>
<dbReference type="Proteomes" id="UP000254808">
    <property type="component" value="Chromosome"/>
</dbReference>
<accession>A0A345UJC9</accession>
<evidence type="ECO:0000313" key="2">
    <source>
        <dbReference type="Proteomes" id="UP000254808"/>
    </source>
</evidence>
<sequence>MQDLFYESNHPNHPLMNHACPNLPINILISKGSSYFGPDTGWVLEIFREATEDDLEENEYLDDVGDLIWTTVAEISHCPYCGEHLQPLSRNPADGSVQVACYDYSGWTTRKL</sequence>
<keyword evidence="2" id="KW-1185">Reference proteome</keyword>
<dbReference type="OrthoDB" id="5880389at2"/>
<proteinExistence type="predicted"/>
<organism evidence="1 2">
    <name type="scientific">Cyclonatronum proteinivorum</name>
    <dbReference type="NCBI Taxonomy" id="1457365"/>
    <lineage>
        <taxon>Bacteria</taxon>
        <taxon>Pseudomonadati</taxon>
        <taxon>Balneolota</taxon>
        <taxon>Balneolia</taxon>
        <taxon>Balneolales</taxon>
        <taxon>Cyclonatronaceae</taxon>
        <taxon>Cyclonatronum</taxon>
    </lineage>
</organism>